<feature type="non-terminal residue" evidence="23">
    <location>
        <position position="438"/>
    </location>
</feature>
<keyword evidence="4" id="KW-0285">Flavoprotein</keyword>
<evidence type="ECO:0000256" key="1">
    <source>
        <dbReference type="ARBA" id="ARBA00001974"/>
    </source>
</evidence>
<evidence type="ECO:0000256" key="6">
    <source>
        <dbReference type="ARBA" id="ARBA00022824"/>
    </source>
</evidence>
<dbReference type="GO" id="GO:0050660">
    <property type="term" value="F:flavin adenine dinucleotide binding"/>
    <property type="evidence" value="ECO:0007669"/>
    <property type="project" value="InterPro"/>
</dbReference>
<evidence type="ECO:0000256" key="19">
    <source>
        <dbReference type="ARBA" id="ARBA00047338"/>
    </source>
</evidence>
<evidence type="ECO:0000256" key="13">
    <source>
        <dbReference type="ARBA" id="ARBA00029725"/>
    </source>
</evidence>
<evidence type="ECO:0000313" key="23">
    <source>
        <dbReference type="EMBL" id="CAD7633521.1"/>
    </source>
</evidence>
<keyword evidence="8" id="KW-0521">NADP</keyword>
<dbReference type="GO" id="GO:0005789">
    <property type="term" value="C:endoplasmic reticulum membrane"/>
    <property type="evidence" value="ECO:0007669"/>
    <property type="project" value="UniProtKB-SubCell"/>
</dbReference>
<keyword evidence="7" id="KW-0274">FAD</keyword>
<evidence type="ECO:0000256" key="5">
    <source>
        <dbReference type="ARBA" id="ARBA00022692"/>
    </source>
</evidence>
<dbReference type="EMBL" id="OC867447">
    <property type="protein sequence ID" value="CAD7633521.1"/>
    <property type="molecule type" value="Genomic_DNA"/>
</dbReference>
<evidence type="ECO:0000256" key="4">
    <source>
        <dbReference type="ARBA" id="ARBA00022630"/>
    </source>
</evidence>
<dbReference type="Proteomes" id="UP000759131">
    <property type="component" value="Unassembled WGS sequence"/>
</dbReference>
<evidence type="ECO:0000256" key="3">
    <source>
        <dbReference type="ARBA" id="ARBA00009183"/>
    </source>
</evidence>
<dbReference type="OrthoDB" id="66881at2759"/>
<dbReference type="GO" id="GO:0034899">
    <property type="term" value="F:trimethylamine monooxygenase activity"/>
    <property type="evidence" value="ECO:0007669"/>
    <property type="project" value="UniProtKB-EC"/>
</dbReference>
<evidence type="ECO:0000256" key="22">
    <source>
        <dbReference type="ARBA" id="ARBA00049443"/>
    </source>
</evidence>
<keyword evidence="24" id="KW-1185">Reference proteome</keyword>
<keyword evidence="11" id="KW-0503">Monooxygenase</keyword>
<evidence type="ECO:0000313" key="24">
    <source>
        <dbReference type="Proteomes" id="UP000759131"/>
    </source>
</evidence>
<dbReference type="InterPro" id="IPR000960">
    <property type="entry name" value="Flavin_mOase"/>
</dbReference>
<keyword evidence="9" id="KW-1133">Transmembrane helix</keyword>
<reference evidence="23" key="1">
    <citation type="submission" date="2020-11" db="EMBL/GenBank/DDBJ databases">
        <authorList>
            <person name="Tran Van P."/>
        </authorList>
    </citation>
    <scope>NUCLEOTIDE SEQUENCE</scope>
</reference>
<dbReference type="AlphaFoldDB" id="A0A7R9Q622"/>
<name>A0A7R9Q622_9ACAR</name>
<dbReference type="PIRSF" id="PIRSF000332">
    <property type="entry name" value="FMO"/>
    <property type="match status" value="1"/>
</dbReference>
<evidence type="ECO:0000256" key="16">
    <source>
        <dbReference type="ARBA" id="ARBA00034554"/>
    </source>
</evidence>
<comment type="subcellular location">
    <subcellularLocation>
        <location evidence="2">Endoplasmic reticulum membrane</location>
        <topology evidence="2">Single-pass membrane protein</topology>
    </subcellularLocation>
</comment>
<gene>
    <name evidence="23" type="ORF">OSB1V03_LOCUS13918</name>
</gene>
<comment type="catalytic activity">
    <reaction evidence="19">
        <text>hypotaurine + NADH + O2 + H(+) = taurine + NAD(+) + H2O</text>
        <dbReference type="Rhea" id="RHEA:74111"/>
        <dbReference type="ChEBI" id="CHEBI:15377"/>
        <dbReference type="ChEBI" id="CHEBI:15378"/>
        <dbReference type="ChEBI" id="CHEBI:15379"/>
        <dbReference type="ChEBI" id="CHEBI:57540"/>
        <dbReference type="ChEBI" id="CHEBI:57853"/>
        <dbReference type="ChEBI" id="CHEBI:57945"/>
        <dbReference type="ChEBI" id="CHEBI:507393"/>
        <dbReference type="EC" id="1.14.13.8"/>
    </reaction>
    <physiologicalReaction direction="left-to-right" evidence="19">
        <dbReference type="Rhea" id="RHEA:74112"/>
    </physiologicalReaction>
</comment>
<comment type="catalytic activity">
    <reaction evidence="22">
        <text>N,N-dimethylaniline + NADPH + O2 + H(+) = N,N-dimethylaniline N-oxide + NADP(+) + H2O</text>
        <dbReference type="Rhea" id="RHEA:24468"/>
        <dbReference type="ChEBI" id="CHEBI:15377"/>
        <dbReference type="ChEBI" id="CHEBI:15378"/>
        <dbReference type="ChEBI" id="CHEBI:15379"/>
        <dbReference type="ChEBI" id="CHEBI:16269"/>
        <dbReference type="ChEBI" id="CHEBI:17735"/>
        <dbReference type="ChEBI" id="CHEBI:57783"/>
        <dbReference type="ChEBI" id="CHEBI:58349"/>
        <dbReference type="EC" id="1.14.13.8"/>
    </reaction>
    <physiologicalReaction direction="left-to-right" evidence="22">
        <dbReference type="Rhea" id="RHEA:24469"/>
    </physiologicalReaction>
</comment>
<evidence type="ECO:0000256" key="21">
    <source>
        <dbReference type="ARBA" id="ARBA00048088"/>
    </source>
</evidence>
<comment type="function">
    <text evidence="18">Broad spectrum monooxygenase that catalyzes the oxygenation of a wide variety of nitrogen- and sulfur-containing compounds including xenobiotics. Catalyzes the S-oxygenation of hypotaurine to produce taurine, an organic osmolyte involved in cell volume regulation as well as a variety of cytoprotective and developmental processes. In vitro, catalyzes the N-oxygenation of trimethylamine (TMA) to produce trimethylamine N-oxide (TMAO) and could therefore participate to the detoxification of this compound that is generated by the action of gut microbiota from dietary precursors such as choline, choline containing compounds, betaine or L-carnitine.</text>
</comment>
<dbReference type="PANTHER" id="PTHR23023">
    <property type="entry name" value="DIMETHYLANILINE MONOOXYGENASE"/>
    <property type="match status" value="1"/>
</dbReference>
<dbReference type="GO" id="GO:0004499">
    <property type="term" value="F:N,N-dimethylaniline monooxygenase activity"/>
    <property type="evidence" value="ECO:0007669"/>
    <property type="project" value="InterPro"/>
</dbReference>
<keyword evidence="12" id="KW-0472">Membrane</keyword>
<sequence length="438" mass="50266">KEYLLLYAERIGIRDNVKLRHELIGCQQNTDYDSTGRWRLTVRDIDNDRVFNDVVCGVMLCTGNYNNPSMPTFQNQHLFKGRVLHSHAFKNSTGFEGQRVVVVGVGNSGADIGVELSNVCKNINFKSIPTVILQIVYTVYMCAREGSWVIGRVGPGGRPFDSFLLRRSLYTLYNVMPYRMSCWALEKYLNLRFNHQLYALKPKHRVLSQHIVVNDELGKKIIAGQCIVKPNIQEFTENGVIFIGDTHETLCDTVVMATGYKLWYPFLPSALQSLCDSKAHFQLYKHMYYPHSKHPQTLAFIGAIVPLGALLPVAELQCRYASLVLAERLSLPSAAKMVTDISRQTVRVGRRFPDAEKFALHVHYVEYMEEMARLVGAKPRLWKYVCTDPKLWWSLYFGPCVPYQYRLNGPNLWPNARETILTVNKRIETPFRTRYGPK</sequence>
<comment type="similarity">
    <text evidence="3">Belongs to the FMO family.</text>
</comment>
<dbReference type="InterPro" id="IPR050346">
    <property type="entry name" value="FMO-like"/>
</dbReference>
<accession>A0A7R9Q622</accession>
<dbReference type="GO" id="GO:0050661">
    <property type="term" value="F:NADP binding"/>
    <property type="evidence" value="ECO:0007669"/>
    <property type="project" value="InterPro"/>
</dbReference>
<protein>
    <recommendedName>
        <fullName evidence="15">Flavin-containing monooxygenase 1</fullName>
        <ecNumber evidence="14">1.14.13.148</ecNumber>
    </recommendedName>
    <alternativeName>
        <fullName evidence="17">Dimethylaniline monooxygenase [N-oxide-forming] 1</fullName>
    </alternativeName>
    <alternativeName>
        <fullName evidence="13">Dimethylaniline oxidase 1</fullName>
    </alternativeName>
    <alternativeName>
        <fullName evidence="16">Trimethylamine monooxygenase</fullName>
    </alternativeName>
</protein>
<dbReference type="Gene3D" id="3.50.50.60">
    <property type="entry name" value="FAD/NAD(P)-binding domain"/>
    <property type="match status" value="2"/>
</dbReference>
<evidence type="ECO:0000256" key="17">
    <source>
        <dbReference type="ARBA" id="ARBA00034561"/>
    </source>
</evidence>
<evidence type="ECO:0000256" key="18">
    <source>
        <dbReference type="ARBA" id="ARBA00045957"/>
    </source>
</evidence>
<proteinExistence type="inferred from homology"/>
<evidence type="ECO:0000256" key="14">
    <source>
        <dbReference type="ARBA" id="ARBA00034528"/>
    </source>
</evidence>
<evidence type="ECO:0000256" key="9">
    <source>
        <dbReference type="ARBA" id="ARBA00022989"/>
    </source>
</evidence>
<comment type="cofactor">
    <cofactor evidence="1">
        <name>FAD</name>
        <dbReference type="ChEBI" id="CHEBI:57692"/>
    </cofactor>
</comment>
<dbReference type="Pfam" id="PF00743">
    <property type="entry name" value="FMO-like"/>
    <property type="match status" value="1"/>
</dbReference>
<dbReference type="EMBL" id="CAJPIZ010012872">
    <property type="protein sequence ID" value="CAG2113951.1"/>
    <property type="molecule type" value="Genomic_DNA"/>
</dbReference>
<dbReference type="EC" id="1.14.13.148" evidence="14"/>
<dbReference type="SUPFAM" id="SSF51905">
    <property type="entry name" value="FAD/NAD(P)-binding domain"/>
    <property type="match status" value="1"/>
</dbReference>
<comment type="catalytic activity">
    <reaction evidence="21">
        <text>trimethylamine + NADPH + O2 = trimethylamine N-oxide + NADP(+) + H2O</text>
        <dbReference type="Rhea" id="RHEA:31979"/>
        <dbReference type="ChEBI" id="CHEBI:15377"/>
        <dbReference type="ChEBI" id="CHEBI:15379"/>
        <dbReference type="ChEBI" id="CHEBI:15724"/>
        <dbReference type="ChEBI" id="CHEBI:57783"/>
        <dbReference type="ChEBI" id="CHEBI:58349"/>
        <dbReference type="ChEBI" id="CHEBI:58389"/>
        <dbReference type="EC" id="1.14.13.148"/>
    </reaction>
    <physiologicalReaction direction="left-to-right" evidence="21">
        <dbReference type="Rhea" id="RHEA:31980"/>
    </physiologicalReaction>
</comment>
<evidence type="ECO:0000256" key="11">
    <source>
        <dbReference type="ARBA" id="ARBA00023033"/>
    </source>
</evidence>
<evidence type="ECO:0000256" key="15">
    <source>
        <dbReference type="ARBA" id="ARBA00034536"/>
    </source>
</evidence>
<evidence type="ECO:0000256" key="2">
    <source>
        <dbReference type="ARBA" id="ARBA00004389"/>
    </source>
</evidence>
<evidence type="ECO:0000256" key="7">
    <source>
        <dbReference type="ARBA" id="ARBA00022827"/>
    </source>
</evidence>
<organism evidence="23">
    <name type="scientific">Medioppia subpectinata</name>
    <dbReference type="NCBI Taxonomy" id="1979941"/>
    <lineage>
        <taxon>Eukaryota</taxon>
        <taxon>Metazoa</taxon>
        <taxon>Ecdysozoa</taxon>
        <taxon>Arthropoda</taxon>
        <taxon>Chelicerata</taxon>
        <taxon>Arachnida</taxon>
        <taxon>Acari</taxon>
        <taxon>Acariformes</taxon>
        <taxon>Sarcoptiformes</taxon>
        <taxon>Oribatida</taxon>
        <taxon>Brachypylina</taxon>
        <taxon>Oppioidea</taxon>
        <taxon>Oppiidae</taxon>
        <taxon>Medioppia</taxon>
    </lineage>
</organism>
<evidence type="ECO:0000256" key="20">
    <source>
        <dbReference type="ARBA" id="ARBA00048041"/>
    </source>
</evidence>
<evidence type="ECO:0000256" key="10">
    <source>
        <dbReference type="ARBA" id="ARBA00023002"/>
    </source>
</evidence>
<evidence type="ECO:0000256" key="8">
    <source>
        <dbReference type="ARBA" id="ARBA00022857"/>
    </source>
</evidence>
<keyword evidence="10" id="KW-0560">Oxidoreductase</keyword>
<evidence type="ECO:0000256" key="12">
    <source>
        <dbReference type="ARBA" id="ARBA00023136"/>
    </source>
</evidence>
<keyword evidence="6" id="KW-0256">Endoplasmic reticulum</keyword>
<dbReference type="PRINTS" id="PR00370">
    <property type="entry name" value="FMOXYGENASE"/>
</dbReference>
<dbReference type="FunFam" id="3.50.50.60:FF:000159">
    <property type="entry name" value="Dimethylaniline monooxygenase [N-oxide-forming]"/>
    <property type="match status" value="1"/>
</dbReference>
<keyword evidence="5" id="KW-0812">Transmembrane</keyword>
<dbReference type="InterPro" id="IPR020946">
    <property type="entry name" value="Flavin_mOase-like"/>
</dbReference>
<comment type="catalytic activity">
    <reaction evidence="20">
        <text>hypotaurine + NADPH + O2 + H(+) = taurine + NADP(+) + H2O</text>
        <dbReference type="Rhea" id="RHEA:69819"/>
        <dbReference type="ChEBI" id="CHEBI:15377"/>
        <dbReference type="ChEBI" id="CHEBI:15378"/>
        <dbReference type="ChEBI" id="CHEBI:15379"/>
        <dbReference type="ChEBI" id="CHEBI:57783"/>
        <dbReference type="ChEBI" id="CHEBI:57853"/>
        <dbReference type="ChEBI" id="CHEBI:58349"/>
        <dbReference type="ChEBI" id="CHEBI:507393"/>
        <dbReference type="EC" id="1.14.13.8"/>
    </reaction>
    <physiologicalReaction direction="left-to-right" evidence="20">
        <dbReference type="Rhea" id="RHEA:69820"/>
    </physiologicalReaction>
</comment>
<dbReference type="InterPro" id="IPR036188">
    <property type="entry name" value="FAD/NAD-bd_sf"/>
</dbReference>